<dbReference type="AlphaFoldDB" id="A0A1I4VYL1"/>
<keyword evidence="1" id="KW-0472">Membrane</keyword>
<feature type="transmembrane region" description="Helical" evidence="1">
    <location>
        <begin position="12"/>
        <end position="30"/>
    </location>
</feature>
<feature type="transmembrane region" description="Helical" evidence="1">
    <location>
        <begin position="103"/>
        <end position="120"/>
    </location>
</feature>
<evidence type="ECO:0000313" key="2">
    <source>
        <dbReference type="EMBL" id="SFN06049.1"/>
    </source>
</evidence>
<keyword evidence="3" id="KW-1185">Reference proteome</keyword>
<dbReference type="EMBL" id="FOVD01000001">
    <property type="protein sequence ID" value="SFN06049.1"/>
    <property type="molecule type" value="Genomic_DNA"/>
</dbReference>
<accession>A0A1I4VYL1</accession>
<keyword evidence="1" id="KW-0812">Transmembrane</keyword>
<dbReference type="Proteomes" id="UP000198769">
    <property type="component" value="Unassembled WGS sequence"/>
</dbReference>
<name>A0A1I4VYL1_CHROL</name>
<reference evidence="3" key="1">
    <citation type="submission" date="2016-10" db="EMBL/GenBank/DDBJ databases">
        <authorList>
            <person name="Varghese N."/>
            <person name="Submissions S."/>
        </authorList>
    </citation>
    <scope>NUCLEOTIDE SEQUENCE [LARGE SCALE GENOMIC DNA]</scope>
    <source>
        <strain evidence="3">DSM 25575</strain>
    </source>
</reference>
<protein>
    <submittedName>
        <fullName evidence="2">Uncharacterized protein</fullName>
    </submittedName>
</protein>
<proteinExistence type="predicted"/>
<keyword evidence="1" id="KW-1133">Transmembrane helix</keyword>
<organism evidence="2 3">
    <name type="scientific">Chryseobacterium oleae</name>
    <dbReference type="NCBI Taxonomy" id="491207"/>
    <lineage>
        <taxon>Bacteria</taxon>
        <taxon>Pseudomonadati</taxon>
        <taxon>Bacteroidota</taxon>
        <taxon>Flavobacteriia</taxon>
        <taxon>Flavobacteriales</taxon>
        <taxon>Weeksellaceae</taxon>
        <taxon>Chryseobacterium group</taxon>
        <taxon>Chryseobacterium</taxon>
    </lineage>
</organism>
<gene>
    <name evidence="2" type="ORF">SAMN05421594_0723</name>
</gene>
<evidence type="ECO:0000313" key="3">
    <source>
        <dbReference type="Proteomes" id="UP000198769"/>
    </source>
</evidence>
<evidence type="ECO:0000256" key="1">
    <source>
        <dbReference type="SAM" id="Phobius"/>
    </source>
</evidence>
<sequence>MILSIKQQKFLFFWIIFNTIGYVSYLTNWHPMYTNTLRGEGIVIYEEYYLITPDYIPCPLCDVNYSPATHFYPFHTFTYKTYKGSYVYDGFIGIWGYYDHQEYVMYVILPLIILLLMYIYKRLFSKNSKSNTTINNQK</sequence>